<protein>
    <submittedName>
        <fullName evidence="1">Uncharacterized protein</fullName>
    </submittedName>
</protein>
<organism evidence="1 2">
    <name type="scientific">SAR324 cluster bacterium</name>
    <dbReference type="NCBI Taxonomy" id="2024889"/>
    <lineage>
        <taxon>Bacteria</taxon>
        <taxon>Deltaproteobacteria</taxon>
        <taxon>SAR324 cluster</taxon>
    </lineage>
</organism>
<dbReference type="EMBL" id="NVSR01000020">
    <property type="protein sequence ID" value="PCI29075.1"/>
    <property type="molecule type" value="Genomic_DNA"/>
</dbReference>
<comment type="caution">
    <text evidence="1">The sequence shown here is derived from an EMBL/GenBank/DDBJ whole genome shotgun (WGS) entry which is preliminary data.</text>
</comment>
<evidence type="ECO:0000313" key="2">
    <source>
        <dbReference type="Proteomes" id="UP000218113"/>
    </source>
</evidence>
<dbReference type="AlphaFoldDB" id="A0A2A4T7H2"/>
<reference evidence="2" key="1">
    <citation type="submission" date="2017-08" db="EMBL/GenBank/DDBJ databases">
        <title>A dynamic microbial community with high functional redundancy inhabits the cold, oxic subseafloor aquifer.</title>
        <authorList>
            <person name="Tully B.J."/>
            <person name="Wheat C.G."/>
            <person name="Glazer B.T."/>
            <person name="Huber J.A."/>
        </authorList>
    </citation>
    <scope>NUCLEOTIDE SEQUENCE [LARGE SCALE GENOMIC DNA]</scope>
</reference>
<evidence type="ECO:0000313" key="1">
    <source>
        <dbReference type="EMBL" id="PCI29075.1"/>
    </source>
</evidence>
<proteinExistence type="predicted"/>
<sequence>MGAKQQQPSKILPVIFAISTEKILKIQYVILKSKLNDWTIDGEQEKLYSLSIRILALSRDNFCC</sequence>
<accession>A0A2A4T7H2</accession>
<name>A0A2A4T7H2_9DELT</name>
<dbReference type="Proteomes" id="UP000218113">
    <property type="component" value="Unassembled WGS sequence"/>
</dbReference>
<gene>
    <name evidence="1" type="ORF">COB67_04865</name>
</gene>